<dbReference type="EMBL" id="JACXAE010000110">
    <property type="protein sequence ID" value="MBD2777488.1"/>
    <property type="molecule type" value="Genomic_DNA"/>
</dbReference>
<accession>A0A8J6XM87</accession>
<reference evidence="1" key="1">
    <citation type="submission" date="2020-09" db="EMBL/GenBank/DDBJ databases">
        <title>Iningainema tapete sp. nov. (Scytonemataceae, Cyanobacteria) from greenhouses in central Florida (USA) produces two types of nodularin with biosynthetic potential for microcystin-LR and anabaenopeptins.</title>
        <authorList>
            <person name="Berthold D.E."/>
            <person name="Lefler F.W."/>
            <person name="Huang I.-S."/>
            <person name="Abdulla H."/>
            <person name="Zimba P.V."/>
            <person name="Laughinghouse H.D. IV."/>
        </authorList>
    </citation>
    <scope>NUCLEOTIDE SEQUENCE</scope>
    <source>
        <strain evidence="1">BLCCT55</strain>
    </source>
</reference>
<protein>
    <submittedName>
        <fullName evidence="1">Uncharacterized protein</fullName>
    </submittedName>
</protein>
<gene>
    <name evidence="1" type="ORF">ICL16_36945</name>
</gene>
<keyword evidence="2" id="KW-1185">Reference proteome</keyword>
<comment type="caution">
    <text evidence="1">The sequence shown here is derived from an EMBL/GenBank/DDBJ whole genome shotgun (WGS) entry which is preliminary data.</text>
</comment>
<dbReference type="RefSeq" id="WP_190836552.1">
    <property type="nucleotide sequence ID" value="NZ_CAWPPI010000110.1"/>
</dbReference>
<dbReference type="Proteomes" id="UP000629098">
    <property type="component" value="Unassembled WGS sequence"/>
</dbReference>
<dbReference type="AlphaFoldDB" id="A0A8J6XM87"/>
<organism evidence="1 2">
    <name type="scientific">Iningainema tapete BLCC-T55</name>
    <dbReference type="NCBI Taxonomy" id="2748662"/>
    <lineage>
        <taxon>Bacteria</taxon>
        <taxon>Bacillati</taxon>
        <taxon>Cyanobacteriota</taxon>
        <taxon>Cyanophyceae</taxon>
        <taxon>Nostocales</taxon>
        <taxon>Scytonemataceae</taxon>
        <taxon>Iningainema tapete</taxon>
    </lineage>
</organism>
<name>A0A8J6XM87_9CYAN</name>
<evidence type="ECO:0000313" key="2">
    <source>
        <dbReference type="Proteomes" id="UP000629098"/>
    </source>
</evidence>
<sequence length="109" mass="12317">MSISLANLDLSGLDLDLATLKVIERVLDQIELLINDKPESAIAFLYKLKNEIVQLKGQKSKPDTNMIHVGISELRQSFHAHIRVIVAQINKSPSSLENLCNWIKENINR</sequence>
<proteinExistence type="predicted"/>
<evidence type="ECO:0000313" key="1">
    <source>
        <dbReference type="EMBL" id="MBD2777488.1"/>
    </source>
</evidence>